<feature type="region of interest" description="Disordered" evidence="1">
    <location>
        <begin position="138"/>
        <end position="171"/>
    </location>
</feature>
<feature type="compositionally biased region" description="Basic and acidic residues" evidence="1">
    <location>
        <begin position="144"/>
        <end position="156"/>
    </location>
</feature>
<protein>
    <submittedName>
        <fullName evidence="2">Uncharacterized protein</fullName>
    </submittedName>
</protein>
<evidence type="ECO:0000313" key="2">
    <source>
        <dbReference type="EMBL" id="KEQ90887.1"/>
    </source>
</evidence>
<evidence type="ECO:0000256" key="1">
    <source>
        <dbReference type="SAM" id="MobiDB-lite"/>
    </source>
</evidence>
<gene>
    <name evidence="2" type="ORF">AUEXF2481DRAFT_524757</name>
</gene>
<dbReference type="EMBL" id="KL584784">
    <property type="protein sequence ID" value="KEQ90887.1"/>
    <property type="molecule type" value="Genomic_DNA"/>
</dbReference>
<name>A0A074Y9L8_AURSE</name>
<dbReference type="AlphaFoldDB" id="A0A074Y9L8"/>
<reference evidence="2 3" key="1">
    <citation type="journal article" date="2014" name="BMC Genomics">
        <title>Genome sequencing of four Aureobasidium pullulans varieties: biotechnological potential, stress tolerance, and description of new species.</title>
        <authorList>
            <person name="Gostin Ar C."/>
            <person name="Ohm R.A."/>
            <person name="Kogej T."/>
            <person name="Sonjak S."/>
            <person name="Turk M."/>
            <person name="Zajc J."/>
            <person name="Zalar P."/>
            <person name="Grube M."/>
            <person name="Sun H."/>
            <person name="Han J."/>
            <person name="Sharma A."/>
            <person name="Chiniquy J."/>
            <person name="Ngan C.Y."/>
            <person name="Lipzen A."/>
            <person name="Barry K."/>
            <person name="Grigoriev I.V."/>
            <person name="Gunde-Cimerman N."/>
        </authorList>
    </citation>
    <scope>NUCLEOTIDE SEQUENCE [LARGE SCALE GENOMIC DNA]</scope>
    <source>
        <strain evidence="2 3">EXF-2481</strain>
    </source>
</reference>
<proteinExistence type="predicted"/>
<evidence type="ECO:0000313" key="3">
    <source>
        <dbReference type="Proteomes" id="UP000030641"/>
    </source>
</evidence>
<dbReference type="RefSeq" id="XP_013339421.1">
    <property type="nucleotide sequence ID" value="XM_013483967.1"/>
</dbReference>
<dbReference type="Proteomes" id="UP000030641">
    <property type="component" value="Unassembled WGS sequence"/>
</dbReference>
<accession>A0A074Y9L8</accession>
<organism evidence="2 3">
    <name type="scientific">Aureobasidium subglaciale (strain EXF-2481)</name>
    <name type="common">Aureobasidium pullulans var. subglaciale</name>
    <dbReference type="NCBI Taxonomy" id="1043005"/>
    <lineage>
        <taxon>Eukaryota</taxon>
        <taxon>Fungi</taxon>
        <taxon>Dikarya</taxon>
        <taxon>Ascomycota</taxon>
        <taxon>Pezizomycotina</taxon>
        <taxon>Dothideomycetes</taxon>
        <taxon>Dothideomycetidae</taxon>
        <taxon>Dothideales</taxon>
        <taxon>Saccotheciaceae</taxon>
        <taxon>Aureobasidium</taxon>
    </lineage>
</organism>
<dbReference type="InParanoid" id="A0A074Y9L8"/>
<dbReference type="GeneID" id="25368799"/>
<dbReference type="HOGENOM" id="CLU_1562583_0_0_1"/>
<keyword evidence="3" id="KW-1185">Reference proteome</keyword>
<sequence>MMLEEMVYLKDECKAINKSSEFLACEVVMREACREGVGSNTLGDVFIERRSSSISRFVGGDCEFYAKTQDASRISRNGVQLASHRVFWDFMSPSLHLDDYLCAHTTIFTIQKHERLIDEVVVFDNNIHLRELAGADGFPTWQKQPDRAEANDEQDRRHHRHQGTTISDKPT</sequence>